<keyword evidence="2" id="KW-1133">Transmembrane helix</keyword>
<evidence type="ECO:0000256" key="1">
    <source>
        <dbReference type="SAM" id="MobiDB-lite"/>
    </source>
</evidence>
<dbReference type="Proteomes" id="UP000182427">
    <property type="component" value="Chromosome I"/>
</dbReference>
<reference evidence="4" key="1">
    <citation type="submission" date="2016-10" db="EMBL/GenBank/DDBJ databases">
        <authorList>
            <person name="Varghese N."/>
            <person name="Submissions S."/>
        </authorList>
    </citation>
    <scope>NUCLEOTIDE SEQUENCE [LARGE SCALE GENOMIC DNA]</scope>
    <source>
        <strain evidence="4">GAS232</strain>
    </source>
</reference>
<dbReference type="EMBL" id="LT629690">
    <property type="protein sequence ID" value="SDF35369.1"/>
    <property type="molecule type" value="Genomic_DNA"/>
</dbReference>
<dbReference type="OrthoDB" id="9821646at2"/>
<evidence type="ECO:0000313" key="3">
    <source>
        <dbReference type="EMBL" id="SDF35369.1"/>
    </source>
</evidence>
<evidence type="ECO:0000313" key="4">
    <source>
        <dbReference type="Proteomes" id="UP000182427"/>
    </source>
</evidence>
<sequence>MSLPDPPSARDRRVSPTGERRSTDTSHANRSGRRAMDSSPRRRSTDPQIRRRREDHKSGNSAFGALLIVVVAVLFLGYVYNVAGFATAADNFFSTLNSSAQSENSAVVKIMEVVYPAIGLIVAALMVFGILRFLYRSIRGAKKTRKLAGREVITLEKFRQITEARGIRPRISTQAYQLLLPYYASSMRARLDDRLVEDLNMTPEQVQDTYGNLLRNTDRKESPGTQPSILTVMDLLNAVQSAKRQSLMDSVKRPVVRISAIRRAQAAAKDSDKDFTTSQ</sequence>
<evidence type="ECO:0000256" key="2">
    <source>
        <dbReference type="SAM" id="Phobius"/>
    </source>
</evidence>
<keyword evidence="4" id="KW-1185">Reference proteome</keyword>
<feature type="transmembrane region" description="Helical" evidence="2">
    <location>
        <begin position="113"/>
        <end position="135"/>
    </location>
</feature>
<keyword evidence="2" id="KW-0472">Membrane</keyword>
<gene>
    <name evidence="3" type="ORF">SAMN05444167_2149</name>
</gene>
<keyword evidence="2" id="KW-0812">Transmembrane</keyword>
<dbReference type="AlphaFoldDB" id="A0A1G7KEU7"/>
<protein>
    <submittedName>
        <fullName evidence="3">Uncharacterized protein</fullName>
    </submittedName>
</protein>
<feature type="compositionally biased region" description="Basic and acidic residues" evidence="1">
    <location>
        <begin position="34"/>
        <end position="49"/>
    </location>
</feature>
<name>A0A1G7KEU7_9BACT</name>
<feature type="compositionally biased region" description="Basic and acidic residues" evidence="1">
    <location>
        <begin position="8"/>
        <end position="24"/>
    </location>
</feature>
<proteinExistence type="predicted"/>
<organism evidence="3 4">
    <name type="scientific">Terriglobus roseus</name>
    <dbReference type="NCBI Taxonomy" id="392734"/>
    <lineage>
        <taxon>Bacteria</taxon>
        <taxon>Pseudomonadati</taxon>
        <taxon>Acidobacteriota</taxon>
        <taxon>Terriglobia</taxon>
        <taxon>Terriglobales</taxon>
        <taxon>Acidobacteriaceae</taxon>
        <taxon>Terriglobus</taxon>
    </lineage>
</organism>
<dbReference type="RefSeq" id="WP_083345126.1">
    <property type="nucleotide sequence ID" value="NZ_LT629690.1"/>
</dbReference>
<feature type="transmembrane region" description="Helical" evidence="2">
    <location>
        <begin position="60"/>
        <end position="80"/>
    </location>
</feature>
<accession>A0A1G7KEU7</accession>
<feature type="region of interest" description="Disordered" evidence="1">
    <location>
        <begin position="1"/>
        <end position="56"/>
    </location>
</feature>